<dbReference type="EMBL" id="GG745340">
    <property type="protein sequence ID" value="KNE62406.1"/>
    <property type="molecule type" value="Genomic_DNA"/>
</dbReference>
<evidence type="ECO:0000256" key="2">
    <source>
        <dbReference type="ARBA" id="ARBA00022771"/>
    </source>
</evidence>
<name>A0A0L0SIS1_ALLM3</name>
<sequence>MCKHVLNAQVSIRAQCCRRWFDCPECHAEVSDHPLKRVTEMVFGCKKCKKVFRKDMADYDEQDEFCPYCDNQYVIEAVEPELEVGFEADDLRKDANAVIDPRMKQKFIDPIEAMEEHRKAYLKQMLALEEEELLKEIEAEQS</sequence>
<dbReference type="VEuPathDB" id="FungiDB:AMAG_07628"/>
<evidence type="ECO:0000313" key="6">
    <source>
        <dbReference type="EMBL" id="KNE62406.1"/>
    </source>
</evidence>
<dbReference type="GO" id="GO:0005758">
    <property type="term" value="C:mitochondrial intermembrane space"/>
    <property type="evidence" value="ECO:0007669"/>
    <property type="project" value="TreeGrafter"/>
</dbReference>
<reference evidence="7" key="2">
    <citation type="submission" date="2009-11" db="EMBL/GenBank/DDBJ databases">
        <title>The Genome Sequence of Allomyces macrogynus strain ATCC 38327.</title>
        <authorList>
            <consortium name="The Broad Institute Genome Sequencing Platform"/>
            <person name="Russ C."/>
            <person name="Cuomo C."/>
            <person name="Shea T."/>
            <person name="Young S.K."/>
            <person name="Zeng Q."/>
            <person name="Koehrsen M."/>
            <person name="Haas B."/>
            <person name="Borodovsky M."/>
            <person name="Guigo R."/>
            <person name="Alvarado L."/>
            <person name="Berlin A."/>
            <person name="Borenstein D."/>
            <person name="Chen Z."/>
            <person name="Engels R."/>
            <person name="Freedman E."/>
            <person name="Gellesch M."/>
            <person name="Goldberg J."/>
            <person name="Griggs A."/>
            <person name="Gujja S."/>
            <person name="Heiman D."/>
            <person name="Hepburn T."/>
            <person name="Howarth C."/>
            <person name="Jen D."/>
            <person name="Larson L."/>
            <person name="Lewis B."/>
            <person name="Mehta T."/>
            <person name="Park D."/>
            <person name="Pearson M."/>
            <person name="Roberts A."/>
            <person name="Saif S."/>
            <person name="Shenoy N."/>
            <person name="Sisk P."/>
            <person name="Stolte C."/>
            <person name="Sykes S."/>
            <person name="Walk T."/>
            <person name="White J."/>
            <person name="Yandava C."/>
            <person name="Burger G."/>
            <person name="Gray M.W."/>
            <person name="Holland P.W.H."/>
            <person name="King N."/>
            <person name="Lang F.B.F."/>
            <person name="Roger A.J."/>
            <person name="Ruiz-Trillo I."/>
            <person name="Lander E."/>
            <person name="Nusbaum C."/>
        </authorList>
    </citation>
    <scope>NUCLEOTIDE SEQUENCE [LARGE SCALE GENOMIC DNA]</scope>
    <source>
        <strain evidence="7">ATCC 38327</strain>
    </source>
</reference>
<dbReference type="eggNOG" id="KOG1940">
    <property type="taxonomic scope" value="Eukaryota"/>
</dbReference>
<dbReference type="STRING" id="578462.A0A0L0SIS1"/>
<gene>
    <name evidence="6" type="ORF">AMAG_07628</name>
</gene>
<dbReference type="SUPFAM" id="SSF161219">
    <property type="entry name" value="CHY zinc finger-like"/>
    <property type="match status" value="1"/>
</dbReference>
<dbReference type="InterPro" id="IPR037274">
    <property type="entry name" value="Znf_CHY_sf"/>
</dbReference>
<evidence type="ECO:0000256" key="3">
    <source>
        <dbReference type="ARBA" id="ARBA00022833"/>
    </source>
</evidence>
<dbReference type="InterPro" id="IPR008913">
    <property type="entry name" value="Znf_CHY"/>
</dbReference>
<evidence type="ECO:0000313" key="7">
    <source>
        <dbReference type="Proteomes" id="UP000054350"/>
    </source>
</evidence>
<dbReference type="Proteomes" id="UP000054350">
    <property type="component" value="Unassembled WGS sequence"/>
</dbReference>
<keyword evidence="7" id="KW-1185">Reference proteome</keyword>
<evidence type="ECO:0000259" key="5">
    <source>
        <dbReference type="PROSITE" id="PS51266"/>
    </source>
</evidence>
<organism evidence="6 7">
    <name type="scientific">Allomyces macrogynus (strain ATCC 38327)</name>
    <name type="common">Allomyces javanicus var. macrogynus</name>
    <dbReference type="NCBI Taxonomy" id="578462"/>
    <lineage>
        <taxon>Eukaryota</taxon>
        <taxon>Fungi</taxon>
        <taxon>Fungi incertae sedis</taxon>
        <taxon>Blastocladiomycota</taxon>
        <taxon>Blastocladiomycetes</taxon>
        <taxon>Blastocladiales</taxon>
        <taxon>Blastocladiaceae</taxon>
        <taxon>Allomyces</taxon>
    </lineage>
</organism>
<feature type="domain" description="CHY-type" evidence="5">
    <location>
        <begin position="1"/>
        <end position="71"/>
    </location>
</feature>
<dbReference type="PANTHER" id="PTHR28082">
    <property type="entry name" value="ZINC FINGER PROTEIN"/>
    <property type="match status" value="1"/>
</dbReference>
<evidence type="ECO:0000256" key="4">
    <source>
        <dbReference type="PROSITE-ProRule" id="PRU00601"/>
    </source>
</evidence>
<keyword evidence="3" id="KW-0862">Zinc</keyword>
<proteinExistence type="predicted"/>
<dbReference type="OMA" id="HQEQESH"/>
<keyword evidence="2 4" id="KW-0863">Zinc-finger</keyword>
<dbReference type="InterPro" id="IPR052604">
    <property type="entry name" value="Mito_Tim_assembly_helper"/>
</dbReference>
<dbReference type="GO" id="GO:0008270">
    <property type="term" value="F:zinc ion binding"/>
    <property type="evidence" value="ECO:0007669"/>
    <property type="project" value="UniProtKB-KW"/>
</dbReference>
<dbReference type="PANTHER" id="PTHR28082:SF2">
    <property type="entry name" value="CHY-TYPE DOMAIN-CONTAINING PROTEIN"/>
    <property type="match status" value="1"/>
</dbReference>
<protein>
    <recommendedName>
        <fullName evidence="5">CHY-type domain-containing protein</fullName>
    </recommendedName>
</protein>
<dbReference type="AlphaFoldDB" id="A0A0L0SIS1"/>
<reference evidence="6 7" key="1">
    <citation type="submission" date="2009-11" db="EMBL/GenBank/DDBJ databases">
        <title>Annotation of Allomyces macrogynus ATCC 38327.</title>
        <authorList>
            <consortium name="The Broad Institute Genome Sequencing Platform"/>
            <person name="Russ C."/>
            <person name="Cuomo C."/>
            <person name="Burger G."/>
            <person name="Gray M.W."/>
            <person name="Holland P.W.H."/>
            <person name="King N."/>
            <person name="Lang F.B.F."/>
            <person name="Roger A.J."/>
            <person name="Ruiz-Trillo I."/>
            <person name="Young S.K."/>
            <person name="Zeng Q."/>
            <person name="Gargeya S."/>
            <person name="Fitzgerald M."/>
            <person name="Haas B."/>
            <person name="Abouelleil A."/>
            <person name="Alvarado L."/>
            <person name="Arachchi H.M."/>
            <person name="Berlin A."/>
            <person name="Chapman S.B."/>
            <person name="Gearin G."/>
            <person name="Goldberg J."/>
            <person name="Griggs A."/>
            <person name="Gujja S."/>
            <person name="Hansen M."/>
            <person name="Heiman D."/>
            <person name="Howarth C."/>
            <person name="Larimer J."/>
            <person name="Lui A."/>
            <person name="MacDonald P.J.P."/>
            <person name="McCowen C."/>
            <person name="Montmayeur A."/>
            <person name="Murphy C."/>
            <person name="Neiman D."/>
            <person name="Pearson M."/>
            <person name="Priest M."/>
            <person name="Roberts A."/>
            <person name="Saif S."/>
            <person name="Shea T."/>
            <person name="Sisk P."/>
            <person name="Stolte C."/>
            <person name="Sykes S."/>
            <person name="Wortman J."/>
            <person name="Nusbaum C."/>
            <person name="Birren B."/>
        </authorList>
    </citation>
    <scope>NUCLEOTIDE SEQUENCE [LARGE SCALE GENOMIC DNA]</scope>
    <source>
        <strain evidence="6 7">ATCC 38327</strain>
    </source>
</reference>
<keyword evidence="1" id="KW-0479">Metal-binding</keyword>
<evidence type="ECO:0000256" key="1">
    <source>
        <dbReference type="ARBA" id="ARBA00022723"/>
    </source>
</evidence>
<accession>A0A0L0SIS1</accession>
<dbReference type="PROSITE" id="PS51266">
    <property type="entry name" value="ZF_CHY"/>
    <property type="match status" value="1"/>
</dbReference>
<dbReference type="GO" id="GO:0045041">
    <property type="term" value="P:protein import into mitochondrial intermembrane space"/>
    <property type="evidence" value="ECO:0007669"/>
    <property type="project" value="TreeGrafter"/>
</dbReference>
<dbReference type="Pfam" id="PF05495">
    <property type="entry name" value="zf-CHY"/>
    <property type="match status" value="1"/>
</dbReference>
<dbReference type="OrthoDB" id="411372at2759"/>